<reference evidence="2" key="1">
    <citation type="submission" date="2018-11" db="EMBL/GenBank/DDBJ databases">
        <authorList>
            <consortium name="Pathogen Informatics"/>
        </authorList>
    </citation>
    <scope>NUCLEOTIDE SEQUENCE</scope>
</reference>
<feature type="transmembrane region" description="Helical" evidence="1">
    <location>
        <begin position="7"/>
        <end position="23"/>
    </location>
</feature>
<keyword evidence="3" id="KW-1185">Reference proteome</keyword>
<accession>A0A448WJA7</accession>
<evidence type="ECO:0000313" key="3">
    <source>
        <dbReference type="Proteomes" id="UP000784294"/>
    </source>
</evidence>
<organism evidence="2 3">
    <name type="scientific">Protopolystoma xenopodis</name>
    <dbReference type="NCBI Taxonomy" id="117903"/>
    <lineage>
        <taxon>Eukaryota</taxon>
        <taxon>Metazoa</taxon>
        <taxon>Spiralia</taxon>
        <taxon>Lophotrochozoa</taxon>
        <taxon>Platyhelminthes</taxon>
        <taxon>Monogenea</taxon>
        <taxon>Polyopisthocotylea</taxon>
        <taxon>Polystomatidea</taxon>
        <taxon>Polystomatidae</taxon>
        <taxon>Protopolystoma</taxon>
    </lineage>
</organism>
<comment type="caution">
    <text evidence="2">The sequence shown here is derived from an EMBL/GenBank/DDBJ whole genome shotgun (WGS) entry which is preliminary data.</text>
</comment>
<proteinExistence type="predicted"/>
<keyword evidence="1" id="KW-1133">Transmembrane helix</keyword>
<dbReference type="EMBL" id="CAAALY010016633">
    <property type="protein sequence ID" value="VEL13049.1"/>
    <property type="molecule type" value="Genomic_DNA"/>
</dbReference>
<gene>
    <name evidence="2" type="ORF">PXEA_LOCUS6489</name>
</gene>
<evidence type="ECO:0000256" key="1">
    <source>
        <dbReference type="SAM" id="Phobius"/>
    </source>
</evidence>
<dbReference type="AlphaFoldDB" id="A0A448WJA7"/>
<evidence type="ECO:0000313" key="2">
    <source>
        <dbReference type="EMBL" id="VEL13049.1"/>
    </source>
</evidence>
<keyword evidence="1" id="KW-0812">Transmembrane</keyword>
<protein>
    <submittedName>
        <fullName evidence="2">Uncharacterized protein</fullName>
    </submittedName>
</protein>
<keyword evidence="1" id="KW-0472">Membrane</keyword>
<name>A0A448WJA7_9PLAT</name>
<sequence length="100" mass="11049">MSRSCNVFRYFGYFGITVLTGSLTFFDSYANISCSFTYLLLLTVAAFDEINSRAIQFVSLLMLLTVTNDGLVLIRTGESTSGCPPDSLSDFHEIRVEIGP</sequence>
<dbReference type="Proteomes" id="UP000784294">
    <property type="component" value="Unassembled WGS sequence"/>
</dbReference>